<dbReference type="PANTHER" id="PTHR37318">
    <property type="entry name" value="BSL7504 PROTEIN"/>
    <property type="match status" value="1"/>
</dbReference>
<dbReference type="GO" id="GO:0003677">
    <property type="term" value="F:DNA binding"/>
    <property type="evidence" value="ECO:0007669"/>
    <property type="project" value="UniProtKB-KW"/>
</dbReference>
<keyword evidence="2" id="KW-0238">DNA-binding</keyword>
<dbReference type="SUPFAM" id="SSF46785">
    <property type="entry name" value="Winged helix' DNA-binding domain"/>
    <property type="match status" value="1"/>
</dbReference>
<dbReference type="Pfam" id="PF13601">
    <property type="entry name" value="HTH_34"/>
    <property type="match status" value="1"/>
</dbReference>
<evidence type="ECO:0000259" key="1">
    <source>
        <dbReference type="Pfam" id="PF13601"/>
    </source>
</evidence>
<dbReference type="GO" id="GO:0006355">
    <property type="term" value="P:regulation of DNA-templated transcription"/>
    <property type="evidence" value="ECO:0007669"/>
    <property type="project" value="UniProtKB-ARBA"/>
</dbReference>
<dbReference type="EMBL" id="FOYQ01000002">
    <property type="protein sequence ID" value="SFR53112.1"/>
    <property type="molecule type" value="Genomic_DNA"/>
</dbReference>
<dbReference type="InterPro" id="IPR027395">
    <property type="entry name" value="WH_DNA-bd_dom"/>
</dbReference>
<dbReference type="InterPro" id="IPR036388">
    <property type="entry name" value="WH-like_DNA-bd_sf"/>
</dbReference>
<dbReference type="AlphaFoldDB" id="A0A1I6HF41"/>
<dbReference type="STRING" id="400055.SAMN04490243_2673"/>
<dbReference type="InterPro" id="IPR011991">
    <property type="entry name" value="ArsR-like_HTH"/>
</dbReference>
<dbReference type="OrthoDB" id="9800369at2"/>
<organism evidence="2 3">
    <name type="scientific">Robiginitalea myxolifaciens</name>
    <dbReference type="NCBI Taxonomy" id="400055"/>
    <lineage>
        <taxon>Bacteria</taxon>
        <taxon>Pseudomonadati</taxon>
        <taxon>Bacteroidota</taxon>
        <taxon>Flavobacteriia</taxon>
        <taxon>Flavobacteriales</taxon>
        <taxon>Flavobacteriaceae</taxon>
        <taxon>Robiginitalea</taxon>
    </lineage>
</organism>
<proteinExistence type="predicted"/>
<dbReference type="RefSeq" id="WP_092983073.1">
    <property type="nucleotide sequence ID" value="NZ_FOYQ01000002.1"/>
</dbReference>
<dbReference type="PANTHER" id="PTHR37318:SF1">
    <property type="entry name" value="BSL7504 PROTEIN"/>
    <property type="match status" value="1"/>
</dbReference>
<sequence>MGLIDGINKIFDHRVRLGIMSILLVNAHADFTTLKEMLDVTDGNLASHLKALEQAGYIEVEKRFINRRPNTRYQASTVGTAAFRKHLDALENILGKASGNTQK</sequence>
<dbReference type="Gene3D" id="1.10.10.10">
    <property type="entry name" value="Winged helix-like DNA-binding domain superfamily/Winged helix DNA-binding domain"/>
    <property type="match status" value="1"/>
</dbReference>
<dbReference type="CDD" id="cd00090">
    <property type="entry name" value="HTH_ARSR"/>
    <property type="match status" value="1"/>
</dbReference>
<protein>
    <submittedName>
        <fullName evidence="2">Winged helix DNA-binding domain-containing protein</fullName>
    </submittedName>
</protein>
<feature type="domain" description="Winged helix DNA-binding" evidence="1">
    <location>
        <begin position="15"/>
        <end position="94"/>
    </location>
</feature>
<reference evidence="2 3" key="1">
    <citation type="submission" date="2016-10" db="EMBL/GenBank/DDBJ databases">
        <authorList>
            <person name="de Groot N.N."/>
        </authorList>
    </citation>
    <scope>NUCLEOTIDE SEQUENCE [LARGE SCALE GENOMIC DNA]</scope>
    <source>
        <strain evidence="2 3">DSM 21019</strain>
    </source>
</reference>
<name>A0A1I6HF41_9FLAO</name>
<evidence type="ECO:0000313" key="3">
    <source>
        <dbReference type="Proteomes" id="UP000199534"/>
    </source>
</evidence>
<dbReference type="InterPro" id="IPR036390">
    <property type="entry name" value="WH_DNA-bd_sf"/>
</dbReference>
<gene>
    <name evidence="2" type="ORF">SAMN04490243_2673</name>
</gene>
<keyword evidence="3" id="KW-1185">Reference proteome</keyword>
<dbReference type="Proteomes" id="UP000199534">
    <property type="component" value="Unassembled WGS sequence"/>
</dbReference>
<evidence type="ECO:0000313" key="2">
    <source>
        <dbReference type="EMBL" id="SFR53112.1"/>
    </source>
</evidence>
<accession>A0A1I6HF41</accession>